<comment type="caution">
    <text evidence="1">The sequence shown here is derived from an EMBL/GenBank/DDBJ whole genome shotgun (WGS) entry which is preliminary data.</text>
</comment>
<organism evidence="1 2">
    <name type="scientific">Streblomastix strix</name>
    <dbReference type="NCBI Taxonomy" id="222440"/>
    <lineage>
        <taxon>Eukaryota</taxon>
        <taxon>Metamonada</taxon>
        <taxon>Preaxostyla</taxon>
        <taxon>Oxymonadida</taxon>
        <taxon>Streblomastigidae</taxon>
        <taxon>Streblomastix</taxon>
    </lineage>
</organism>
<dbReference type="Proteomes" id="UP000324800">
    <property type="component" value="Unassembled WGS sequence"/>
</dbReference>
<reference evidence="1 2" key="1">
    <citation type="submission" date="2019-03" db="EMBL/GenBank/DDBJ databases">
        <title>Single cell metagenomics reveals metabolic interactions within the superorganism composed of flagellate Streblomastix strix and complex community of Bacteroidetes bacteria on its surface.</title>
        <authorList>
            <person name="Treitli S.C."/>
            <person name="Kolisko M."/>
            <person name="Husnik F."/>
            <person name="Keeling P."/>
            <person name="Hampl V."/>
        </authorList>
    </citation>
    <scope>NUCLEOTIDE SEQUENCE [LARGE SCALE GENOMIC DNA]</scope>
    <source>
        <strain evidence="1">ST1C</strain>
    </source>
</reference>
<protein>
    <submittedName>
        <fullName evidence="1">Uncharacterized protein</fullName>
    </submittedName>
</protein>
<dbReference type="InterPro" id="IPR011989">
    <property type="entry name" value="ARM-like"/>
</dbReference>
<feature type="non-terminal residue" evidence="1">
    <location>
        <position position="1"/>
    </location>
</feature>
<sequence>LKDVKQSSLDLFNKQTNALIVVKTIENKEKDKITEEMKKICKEIVDIIIFVDSHRDDYNQTIMASEYDVDLVFKSKLANEIVDLMKRIPVDQITDDFTLIILKINIFASYQQEHQLFEMGIIQAVFRALQCNDKVIDGRITDIIEMVIKPKPNTLKEGQQNPYLKQLINDGTVEKLSEIINNDNYSVFYHRKIAELIAYIFKAAPLPSDIKEKVVDQLRNGENDELCLLAECKDNHDAILTQTYQDKNGEIDR</sequence>
<evidence type="ECO:0000313" key="2">
    <source>
        <dbReference type="Proteomes" id="UP000324800"/>
    </source>
</evidence>
<evidence type="ECO:0000313" key="1">
    <source>
        <dbReference type="EMBL" id="KAA6358353.1"/>
    </source>
</evidence>
<name>A0A5J4TKS8_9EUKA</name>
<gene>
    <name evidence="1" type="ORF">EZS28_046120</name>
</gene>
<dbReference type="AlphaFoldDB" id="A0A5J4TKS8"/>
<proteinExistence type="predicted"/>
<accession>A0A5J4TKS8</accession>
<dbReference type="Gene3D" id="1.25.10.10">
    <property type="entry name" value="Leucine-rich Repeat Variant"/>
    <property type="match status" value="1"/>
</dbReference>
<dbReference type="EMBL" id="SNRW01029995">
    <property type="protein sequence ID" value="KAA6358353.1"/>
    <property type="molecule type" value="Genomic_DNA"/>
</dbReference>